<evidence type="ECO:0000313" key="8">
    <source>
        <dbReference type="EMBL" id="SMX22209.1"/>
    </source>
</evidence>
<dbReference type="InterPro" id="IPR013527">
    <property type="entry name" value="YicC-like_N"/>
</dbReference>
<protein>
    <recommendedName>
        <fullName evidence="10">YicC-like family, N-terminal region</fullName>
    </recommendedName>
</protein>
<dbReference type="InterPro" id="IPR013551">
    <property type="entry name" value="YicC-like_C"/>
</dbReference>
<keyword evidence="3" id="KW-0255">Endonuclease</keyword>
<feature type="domain" description="Endoribonuclease YicC-like N-terminal" evidence="6">
    <location>
        <begin position="13"/>
        <end position="171"/>
    </location>
</feature>
<evidence type="ECO:0008006" key="10">
    <source>
        <dbReference type="Google" id="ProtNLM"/>
    </source>
</evidence>
<sequence>MTETQGNDPQAGLRSMTGYGALSGSSGDWAFSGDIRAVNGRGLDMRFRAPDWIEGLEPVLRKAVQGHVSRGSVTVSIRVTRDEAAPALALNAAQFQATLELLSEIEAGASAHGLALVPTRACDIAAMRGVVEQREAGTGDTAALRDAIVEAFKAALLAFDEDRAREGAALSAVLVQQLDEVARLQALAAEAAGERADAARAGMERNLARLLEATDVPDEARLLQELALIAVKTDVTEELDRLTAHVAAARALLEAEGPVGRKLDFLMQEFNREANTLCSKAQSSALTAVGLDLKAVIDQMREQVQNIE</sequence>
<name>A0A238IUV4_9RHOB</name>
<feature type="domain" description="Endoribonuclease YicC-like C-terminal" evidence="7">
    <location>
        <begin position="191"/>
        <end position="308"/>
    </location>
</feature>
<reference evidence="8 9" key="1">
    <citation type="submission" date="2017-05" db="EMBL/GenBank/DDBJ databases">
        <authorList>
            <person name="Song R."/>
            <person name="Chenine A.L."/>
            <person name="Ruprecht R.M."/>
        </authorList>
    </citation>
    <scope>NUCLEOTIDE SEQUENCE [LARGE SCALE GENOMIC DNA]</scope>
    <source>
        <strain evidence="8 9">CECT 8489</strain>
    </source>
</reference>
<evidence type="ECO:0000256" key="4">
    <source>
        <dbReference type="ARBA" id="ARBA00022801"/>
    </source>
</evidence>
<dbReference type="PANTHER" id="PTHR30636">
    <property type="entry name" value="UPF0701 PROTEIN YICC"/>
    <property type="match status" value="1"/>
</dbReference>
<evidence type="ECO:0000256" key="3">
    <source>
        <dbReference type="ARBA" id="ARBA00022759"/>
    </source>
</evidence>
<evidence type="ECO:0000256" key="2">
    <source>
        <dbReference type="ARBA" id="ARBA00022722"/>
    </source>
</evidence>
<evidence type="ECO:0000259" key="6">
    <source>
        <dbReference type="Pfam" id="PF03755"/>
    </source>
</evidence>
<dbReference type="EMBL" id="FXXQ01000001">
    <property type="protein sequence ID" value="SMX22209.1"/>
    <property type="molecule type" value="Genomic_DNA"/>
</dbReference>
<dbReference type="NCBIfam" id="TIGR00255">
    <property type="entry name" value="YicC/YloC family endoribonuclease"/>
    <property type="match status" value="1"/>
</dbReference>
<evidence type="ECO:0000259" key="7">
    <source>
        <dbReference type="Pfam" id="PF08340"/>
    </source>
</evidence>
<dbReference type="InterPro" id="IPR005229">
    <property type="entry name" value="YicC/YloC-like"/>
</dbReference>
<proteinExistence type="inferred from homology"/>
<accession>A0A238IUV4</accession>
<organism evidence="8 9">
    <name type="scientific">Boseongicola aestuarii</name>
    <dbReference type="NCBI Taxonomy" id="1470561"/>
    <lineage>
        <taxon>Bacteria</taxon>
        <taxon>Pseudomonadati</taxon>
        <taxon>Pseudomonadota</taxon>
        <taxon>Alphaproteobacteria</taxon>
        <taxon>Rhodobacterales</taxon>
        <taxon>Paracoccaceae</taxon>
        <taxon>Boseongicola</taxon>
    </lineage>
</organism>
<comment type="similarity">
    <text evidence="5">Belongs to the YicC/YloC family.</text>
</comment>
<keyword evidence="2" id="KW-0540">Nuclease</keyword>
<keyword evidence="4" id="KW-0378">Hydrolase</keyword>
<gene>
    <name evidence="8" type="ORF">BOA8489_00299</name>
</gene>
<dbReference type="Pfam" id="PF08340">
    <property type="entry name" value="YicC-like_C"/>
    <property type="match status" value="1"/>
</dbReference>
<evidence type="ECO:0000256" key="5">
    <source>
        <dbReference type="ARBA" id="ARBA00035648"/>
    </source>
</evidence>
<dbReference type="GO" id="GO:0004521">
    <property type="term" value="F:RNA endonuclease activity"/>
    <property type="evidence" value="ECO:0007669"/>
    <property type="project" value="InterPro"/>
</dbReference>
<dbReference type="GO" id="GO:0016787">
    <property type="term" value="F:hydrolase activity"/>
    <property type="evidence" value="ECO:0007669"/>
    <property type="project" value="UniProtKB-KW"/>
</dbReference>
<dbReference type="Proteomes" id="UP000201838">
    <property type="component" value="Unassembled WGS sequence"/>
</dbReference>
<evidence type="ECO:0000313" key="9">
    <source>
        <dbReference type="Proteomes" id="UP000201838"/>
    </source>
</evidence>
<dbReference type="AlphaFoldDB" id="A0A238IUV4"/>
<comment type="cofactor">
    <cofactor evidence="1">
        <name>a divalent metal cation</name>
        <dbReference type="ChEBI" id="CHEBI:60240"/>
    </cofactor>
</comment>
<keyword evidence="9" id="KW-1185">Reference proteome</keyword>
<dbReference type="Pfam" id="PF03755">
    <property type="entry name" value="YicC-like_N"/>
    <property type="match status" value="1"/>
</dbReference>
<dbReference type="RefSeq" id="WP_245813621.1">
    <property type="nucleotide sequence ID" value="NZ_FXXQ01000001.1"/>
</dbReference>
<evidence type="ECO:0000256" key="1">
    <source>
        <dbReference type="ARBA" id="ARBA00001968"/>
    </source>
</evidence>
<dbReference type="PANTHER" id="PTHR30636:SF3">
    <property type="entry name" value="UPF0701 PROTEIN YICC"/>
    <property type="match status" value="1"/>
</dbReference>